<keyword evidence="2" id="KW-1185">Reference proteome</keyword>
<gene>
    <name evidence="1" type="ORF">SCUD_LOCUS4317</name>
</gene>
<evidence type="ECO:0000313" key="1">
    <source>
        <dbReference type="EMBL" id="VDO88090.1"/>
    </source>
</evidence>
<accession>A0A183JNN1</accession>
<name>A0A183JNN1_9TREM</name>
<evidence type="ECO:0000313" key="3">
    <source>
        <dbReference type="WBParaSite" id="SCUD_0000431701-mRNA-1"/>
    </source>
</evidence>
<dbReference type="AlphaFoldDB" id="A0A183JNN1"/>
<proteinExistence type="predicted"/>
<evidence type="ECO:0000313" key="2">
    <source>
        <dbReference type="Proteomes" id="UP000279833"/>
    </source>
</evidence>
<protein>
    <submittedName>
        <fullName evidence="3">Ovule protein</fullName>
    </submittedName>
</protein>
<dbReference type="EMBL" id="UZAK01005613">
    <property type="protein sequence ID" value="VDO88090.1"/>
    <property type="molecule type" value="Genomic_DNA"/>
</dbReference>
<organism evidence="3">
    <name type="scientific">Schistosoma curassoni</name>
    <dbReference type="NCBI Taxonomy" id="6186"/>
    <lineage>
        <taxon>Eukaryota</taxon>
        <taxon>Metazoa</taxon>
        <taxon>Spiralia</taxon>
        <taxon>Lophotrochozoa</taxon>
        <taxon>Platyhelminthes</taxon>
        <taxon>Trematoda</taxon>
        <taxon>Digenea</taxon>
        <taxon>Strigeidida</taxon>
        <taxon>Schistosomatoidea</taxon>
        <taxon>Schistosomatidae</taxon>
        <taxon>Schistosoma</taxon>
    </lineage>
</organism>
<dbReference type="Proteomes" id="UP000279833">
    <property type="component" value="Unassembled WGS sequence"/>
</dbReference>
<sequence length="76" mass="9139">MTYQILPNLQTNIAVMSLYQQTRFLLREWPQNRILLTTKLENAHKPLLKTSMKTNLLRQEKFPNLLGLFLFQEHLR</sequence>
<reference evidence="3" key="1">
    <citation type="submission" date="2016-06" db="UniProtKB">
        <authorList>
            <consortium name="WormBaseParasite"/>
        </authorList>
    </citation>
    <scope>IDENTIFICATION</scope>
</reference>
<reference evidence="1 2" key="2">
    <citation type="submission" date="2018-11" db="EMBL/GenBank/DDBJ databases">
        <authorList>
            <consortium name="Pathogen Informatics"/>
        </authorList>
    </citation>
    <scope>NUCLEOTIDE SEQUENCE [LARGE SCALE GENOMIC DNA]</scope>
    <source>
        <strain evidence="1">Dakar</strain>
        <strain evidence="2">Dakar, Senegal</strain>
    </source>
</reference>
<dbReference type="WBParaSite" id="SCUD_0000431701-mRNA-1">
    <property type="protein sequence ID" value="SCUD_0000431701-mRNA-1"/>
    <property type="gene ID" value="SCUD_0000431701"/>
</dbReference>